<protein>
    <submittedName>
        <fullName evidence="5">ATP-binding cassette domain-containing protein</fullName>
    </submittedName>
</protein>
<dbReference type="Proteomes" id="UP000315252">
    <property type="component" value="Unassembled WGS sequence"/>
</dbReference>
<dbReference type="InterPro" id="IPR027417">
    <property type="entry name" value="P-loop_NTPase"/>
</dbReference>
<evidence type="ECO:0000256" key="2">
    <source>
        <dbReference type="ARBA" id="ARBA00022840"/>
    </source>
</evidence>
<name>A0A545U178_9PROT</name>
<evidence type="ECO:0000313" key="6">
    <source>
        <dbReference type="Proteomes" id="UP000315252"/>
    </source>
</evidence>
<dbReference type="PANTHER" id="PTHR43119:SF1">
    <property type="entry name" value="ABC TRANSPORTER DOMAIN-CONTAINING PROTEIN"/>
    <property type="match status" value="1"/>
</dbReference>
<sequence length="225" mass="24780">MLSVRRLRRPDLLEASLTLADGECLAIRGASGSGKSLLLRAIADLDPNEGEVTLDGVHREDIPAPDWRRQVCYLPAEAGWWADDLGAHFNDWDRASAFFQRLGLEDARKDWPIARLSTGERQRFALSRALAINPRVLLLDEPTSGLDQAAITAVEGLIAERLQTGTGVIWVTHDPVQAERVADRWLYLENGRLRQALPLPGEAVPREPEAPLSSHSAEISGKAVQ</sequence>
<proteinExistence type="predicted"/>
<dbReference type="GO" id="GO:0005524">
    <property type="term" value="F:ATP binding"/>
    <property type="evidence" value="ECO:0007669"/>
    <property type="project" value="UniProtKB-KW"/>
</dbReference>
<dbReference type="Gene3D" id="3.40.50.300">
    <property type="entry name" value="P-loop containing nucleotide triphosphate hydrolases"/>
    <property type="match status" value="1"/>
</dbReference>
<dbReference type="OrthoDB" id="9802264at2"/>
<accession>A0A545U178</accession>
<dbReference type="EMBL" id="VHSH01000001">
    <property type="protein sequence ID" value="TQV83194.1"/>
    <property type="molecule type" value="Genomic_DNA"/>
</dbReference>
<evidence type="ECO:0000256" key="3">
    <source>
        <dbReference type="SAM" id="MobiDB-lite"/>
    </source>
</evidence>
<evidence type="ECO:0000313" key="5">
    <source>
        <dbReference type="EMBL" id="TQV83194.1"/>
    </source>
</evidence>
<keyword evidence="1" id="KW-0547">Nucleotide-binding</keyword>
<organism evidence="5 6">
    <name type="scientific">Denitrobaculum tricleocarpae</name>
    <dbReference type="NCBI Taxonomy" id="2591009"/>
    <lineage>
        <taxon>Bacteria</taxon>
        <taxon>Pseudomonadati</taxon>
        <taxon>Pseudomonadota</taxon>
        <taxon>Alphaproteobacteria</taxon>
        <taxon>Rhodospirillales</taxon>
        <taxon>Rhodospirillaceae</taxon>
        <taxon>Denitrobaculum</taxon>
    </lineage>
</organism>
<dbReference type="PROSITE" id="PS50893">
    <property type="entry name" value="ABC_TRANSPORTER_2"/>
    <property type="match status" value="1"/>
</dbReference>
<evidence type="ECO:0000259" key="4">
    <source>
        <dbReference type="PROSITE" id="PS50893"/>
    </source>
</evidence>
<reference evidence="5 6" key="1">
    <citation type="submission" date="2019-06" db="EMBL/GenBank/DDBJ databases">
        <title>Whole genome sequence for Rhodospirillaceae sp. R148.</title>
        <authorList>
            <person name="Wang G."/>
        </authorList>
    </citation>
    <scope>NUCLEOTIDE SEQUENCE [LARGE SCALE GENOMIC DNA]</scope>
    <source>
        <strain evidence="5 6">R148</strain>
    </source>
</reference>
<dbReference type="RefSeq" id="WP_142894236.1">
    <property type="nucleotide sequence ID" value="NZ_ML660052.1"/>
</dbReference>
<keyword evidence="6" id="KW-1185">Reference proteome</keyword>
<dbReference type="SMART" id="SM00382">
    <property type="entry name" value="AAA"/>
    <property type="match status" value="1"/>
</dbReference>
<feature type="region of interest" description="Disordered" evidence="3">
    <location>
        <begin position="199"/>
        <end position="225"/>
    </location>
</feature>
<dbReference type="InterPro" id="IPR003439">
    <property type="entry name" value="ABC_transporter-like_ATP-bd"/>
</dbReference>
<dbReference type="CDD" id="cd00267">
    <property type="entry name" value="ABC_ATPase"/>
    <property type="match status" value="1"/>
</dbReference>
<feature type="domain" description="ABC transporter" evidence="4">
    <location>
        <begin position="2"/>
        <end position="215"/>
    </location>
</feature>
<gene>
    <name evidence="5" type="ORF">FKG95_00925</name>
</gene>
<dbReference type="InterPro" id="IPR003593">
    <property type="entry name" value="AAA+_ATPase"/>
</dbReference>
<comment type="caution">
    <text evidence="5">The sequence shown here is derived from an EMBL/GenBank/DDBJ whole genome shotgun (WGS) entry which is preliminary data.</text>
</comment>
<dbReference type="GO" id="GO:0016887">
    <property type="term" value="F:ATP hydrolysis activity"/>
    <property type="evidence" value="ECO:0007669"/>
    <property type="project" value="InterPro"/>
</dbReference>
<evidence type="ECO:0000256" key="1">
    <source>
        <dbReference type="ARBA" id="ARBA00022741"/>
    </source>
</evidence>
<dbReference type="Pfam" id="PF00005">
    <property type="entry name" value="ABC_tran"/>
    <property type="match status" value="1"/>
</dbReference>
<dbReference type="PANTHER" id="PTHR43119">
    <property type="entry name" value="ABC TRANSPORT PROTEIN ATP-BINDING COMPONENT-RELATED"/>
    <property type="match status" value="1"/>
</dbReference>
<dbReference type="AlphaFoldDB" id="A0A545U178"/>
<dbReference type="SUPFAM" id="SSF52540">
    <property type="entry name" value="P-loop containing nucleoside triphosphate hydrolases"/>
    <property type="match status" value="1"/>
</dbReference>
<keyword evidence="2 5" id="KW-0067">ATP-binding</keyword>